<feature type="region of interest" description="Disordered" evidence="2">
    <location>
        <begin position="348"/>
        <end position="461"/>
    </location>
</feature>
<evidence type="ECO:0000256" key="1">
    <source>
        <dbReference type="SAM" id="Coils"/>
    </source>
</evidence>
<dbReference type="Pfam" id="PF11957">
    <property type="entry name" value="efThoc1"/>
    <property type="match status" value="1"/>
</dbReference>
<dbReference type="SUPFAM" id="SSF143113">
    <property type="entry name" value="NAP-like"/>
    <property type="match status" value="1"/>
</dbReference>
<dbReference type="GO" id="GO:0000445">
    <property type="term" value="C:THO complex part of transcription export complex"/>
    <property type="evidence" value="ECO:0007669"/>
    <property type="project" value="TreeGrafter"/>
</dbReference>
<feature type="compositionally biased region" description="Polar residues" evidence="2">
    <location>
        <begin position="395"/>
        <end position="414"/>
    </location>
</feature>
<proteinExistence type="predicted"/>
<dbReference type="PANTHER" id="PTHR13265">
    <property type="entry name" value="THO COMPLEX SUBUNIT 1"/>
    <property type="match status" value="1"/>
</dbReference>
<protein>
    <submittedName>
        <fullName evidence="3">Uncharacterized protein</fullName>
    </submittedName>
</protein>
<name>A0A2N9FQT9_FAGSY</name>
<dbReference type="EMBL" id="OIVN01001360">
    <property type="protein sequence ID" value="SPC93087.1"/>
    <property type="molecule type" value="Genomic_DNA"/>
</dbReference>
<dbReference type="GO" id="GO:0006406">
    <property type="term" value="P:mRNA export from nucleus"/>
    <property type="evidence" value="ECO:0007669"/>
    <property type="project" value="TreeGrafter"/>
</dbReference>
<evidence type="ECO:0000256" key="2">
    <source>
        <dbReference type="SAM" id="MobiDB-lite"/>
    </source>
</evidence>
<organism evidence="3">
    <name type="scientific">Fagus sylvatica</name>
    <name type="common">Beechnut</name>
    <dbReference type="NCBI Taxonomy" id="28930"/>
    <lineage>
        <taxon>Eukaryota</taxon>
        <taxon>Viridiplantae</taxon>
        <taxon>Streptophyta</taxon>
        <taxon>Embryophyta</taxon>
        <taxon>Tracheophyta</taxon>
        <taxon>Spermatophyta</taxon>
        <taxon>Magnoliopsida</taxon>
        <taxon>eudicotyledons</taxon>
        <taxon>Gunneridae</taxon>
        <taxon>Pentapetalae</taxon>
        <taxon>rosids</taxon>
        <taxon>fabids</taxon>
        <taxon>Fagales</taxon>
        <taxon>Fagaceae</taxon>
        <taxon>Fagus</taxon>
    </lineage>
</organism>
<dbReference type="InterPro" id="IPR021861">
    <property type="entry name" value="THO_THOC1"/>
</dbReference>
<dbReference type="AlphaFoldDB" id="A0A2N9FQT9"/>
<feature type="coiled-coil region" evidence="1">
    <location>
        <begin position="110"/>
        <end position="172"/>
    </location>
</feature>
<accession>A0A2N9FQT9</accession>
<dbReference type="Gene3D" id="1.20.5.1500">
    <property type="match status" value="1"/>
</dbReference>
<keyword evidence="1" id="KW-0175">Coiled coil</keyword>
<gene>
    <name evidence="3" type="ORF">FSB_LOCUS20969</name>
</gene>
<evidence type="ECO:0000313" key="3">
    <source>
        <dbReference type="EMBL" id="SPC93087.1"/>
    </source>
</evidence>
<dbReference type="PANTHER" id="PTHR13265:SF0">
    <property type="entry name" value="HPR1"/>
    <property type="match status" value="1"/>
</dbReference>
<reference evidence="3" key="1">
    <citation type="submission" date="2018-02" db="EMBL/GenBank/DDBJ databases">
        <authorList>
            <person name="Cohen D.B."/>
            <person name="Kent A.D."/>
        </authorList>
    </citation>
    <scope>NUCLEOTIDE SEQUENCE</scope>
</reference>
<feature type="compositionally biased region" description="Basic and acidic residues" evidence="2">
    <location>
        <begin position="352"/>
        <end position="365"/>
    </location>
</feature>
<dbReference type="InterPro" id="IPR037231">
    <property type="entry name" value="NAP-like_sf"/>
</dbReference>
<feature type="compositionally biased region" description="Acidic residues" evidence="2">
    <location>
        <begin position="449"/>
        <end position="461"/>
    </location>
</feature>
<sequence length="461" mass="51323">MSGLTMELMSRSLVDLEINEEASDKVLELEQKYNEIHLPVYVKRNEIIKSILDSLSTAFLSHHALSELLTKDDQKEHFCNPASLTLASAKWQKFTSSLMIVLNTFEAQPLSDEEGDANNLEEEAANFSIKYLTSSKLMGLEAPGKNEKDFPSESMKEEIKSCEERVKKLLEMTPPKGKDFLCKIDHIIEREKNWVWWKRDGCPPFEKQPLEKKTVQDGAKKRGLVMVGYATWDISGGRIENHCVHSTHPNALGANWDPQSTNRVNALTDPQRVRTPSIMEYWKPLAEDMDLSAGIEAEYHHKNSRVYCWKGLRFSARQDLDGFSRFTDHGIEGVVPLELLPLDVRSKYQAKPNDKSKRAKKDESKGVAAQAEENQIATPASEVDGEGIRADLESSAAQMDTDATATGNISQGGTPTPDEHQKQSSDTDVGQEAGQLEADAEVEAGMIDGETDAEVDLDAVG</sequence>